<proteinExistence type="predicted"/>
<dbReference type="EMBL" id="QKWP01001329">
    <property type="protein sequence ID" value="RIB09770.1"/>
    <property type="molecule type" value="Genomic_DNA"/>
</dbReference>
<organism evidence="1 2">
    <name type="scientific">Gigaspora rosea</name>
    <dbReference type="NCBI Taxonomy" id="44941"/>
    <lineage>
        <taxon>Eukaryota</taxon>
        <taxon>Fungi</taxon>
        <taxon>Fungi incertae sedis</taxon>
        <taxon>Mucoromycota</taxon>
        <taxon>Glomeromycotina</taxon>
        <taxon>Glomeromycetes</taxon>
        <taxon>Diversisporales</taxon>
        <taxon>Gigasporaceae</taxon>
        <taxon>Gigaspora</taxon>
    </lineage>
</organism>
<sequence>MGLVRFEAEKNSAFGRLTCLHVWLLLITCAVNDPILLNWGFDDYDEIQHFHNPEKVSLGAQLWQNFERFASDFQIDASQLPARSGIIHQNNWKEYLGPFSGRVFIYANVIPSDINTSSRCWLSGIDGIGRKYADIIIKKRPYQSLEINECYTLNYREK</sequence>
<reference evidence="1 2" key="1">
    <citation type="submission" date="2018-06" db="EMBL/GenBank/DDBJ databases">
        <title>Comparative genomics reveals the genomic features of Rhizophagus irregularis, R. cerebriforme, R. diaphanum and Gigaspora rosea, and their symbiotic lifestyle signature.</title>
        <authorList>
            <person name="Morin E."/>
            <person name="San Clemente H."/>
            <person name="Chen E.C.H."/>
            <person name="De La Providencia I."/>
            <person name="Hainaut M."/>
            <person name="Kuo A."/>
            <person name="Kohler A."/>
            <person name="Murat C."/>
            <person name="Tang N."/>
            <person name="Roy S."/>
            <person name="Loubradou J."/>
            <person name="Henrissat B."/>
            <person name="Grigoriev I.V."/>
            <person name="Corradi N."/>
            <person name="Roux C."/>
            <person name="Martin F.M."/>
        </authorList>
    </citation>
    <scope>NUCLEOTIDE SEQUENCE [LARGE SCALE GENOMIC DNA]</scope>
    <source>
        <strain evidence="1 2">DAOM 194757</strain>
    </source>
</reference>
<evidence type="ECO:0000313" key="2">
    <source>
        <dbReference type="Proteomes" id="UP000266673"/>
    </source>
</evidence>
<protein>
    <submittedName>
        <fullName evidence="1">Uncharacterized protein</fullName>
    </submittedName>
</protein>
<name>A0A397UHU0_9GLOM</name>
<dbReference type="OrthoDB" id="2446007at2759"/>
<dbReference type="Proteomes" id="UP000266673">
    <property type="component" value="Unassembled WGS sequence"/>
</dbReference>
<keyword evidence="2" id="KW-1185">Reference proteome</keyword>
<comment type="caution">
    <text evidence="1">The sequence shown here is derived from an EMBL/GenBank/DDBJ whole genome shotgun (WGS) entry which is preliminary data.</text>
</comment>
<accession>A0A397UHU0</accession>
<gene>
    <name evidence="1" type="ORF">C2G38_2044035</name>
</gene>
<evidence type="ECO:0000313" key="1">
    <source>
        <dbReference type="EMBL" id="RIB09770.1"/>
    </source>
</evidence>
<dbReference type="AlphaFoldDB" id="A0A397UHU0"/>